<sequence length="130" mass="14948">MGDPGDRYVDWMATPPITVVRWIRSLVHKPWNLMAFPHSEFQPLKARHLGCGLGPYFCYLIGPRFVGPTSASHEQVGFGSSHNRVYYFLLRQRDRGRELLPILLQMEWSCLLVSFMTRHRRSPPAGPIIG</sequence>
<dbReference type="Proteomes" id="UP000235023">
    <property type="component" value="Unassembled WGS sequence"/>
</dbReference>
<keyword evidence="2" id="KW-1185">Reference proteome</keyword>
<reference evidence="2" key="1">
    <citation type="submission" date="2017-12" db="EMBL/GenBank/DDBJ databases">
        <authorList>
            <consortium name="DOE Joint Genome Institute"/>
            <person name="Mondo S.J."/>
            <person name="Kjaerbolling I."/>
            <person name="Vesth T.C."/>
            <person name="Frisvad J.C."/>
            <person name="Nybo J.L."/>
            <person name="Theobald S."/>
            <person name="Kuo A."/>
            <person name="Bowyer P."/>
            <person name="Matsuda Y."/>
            <person name="Lyhne E.K."/>
            <person name="Kogle M.E."/>
            <person name="Clum A."/>
            <person name="Lipzen A."/>
            <person name="Salamov A."/>
            <person name="Ngan C.Y."/>
            <person name="Daum C."/>
            <person name="Chiniquy J."/>
            <person name="Barry K."/>
            <person name="LaButti K."/>
            <person name="Haridas S."/>
            <person name="Simmons B.A."/>
            <person name="Magnuson J.K."/>
            <person name="Mortensen U.H."/>
            <person name="Larsen T.O."/>
            <person name="Grigoriev I.V."/>
            <person name="Baker S.E."/>
            <person name="Andersen M.R."/>
            <person name="Nordberg H.P."/>
            <person name="Cantor M.N."/>
            <person name="Hua S.X."/>
        </authorList>
    </citation>
    <scope>NUCLEOTIDE SEQUENCE [LARGE SCALE GENOMIC DNA]</scope>
    <source>
        <strain evidence="2">IBT 19404</strain>
    </source>
</reference>
<evidence type="ECO:0000313" key="1">
    <source>
        <dbReference type="EMBL" id="PLN75535.1"/>
    </source>
</evidence>
<name>A0A2J5HF41_9EURO</name>
<dbReference type="AlphaFoldDB" id="A0A2J5HF41"/>
<proteinExistence type="predicted"/>
<accession>A0A2J5HF41</accession>
<evidence type="ECO:0000313" key="2">
    <source>
        <dbReference type="Proteomes" id="UP000235023"/>
    </source>
</evidence>
<gene>
    <name evidence="1" type="ORF">BDW42DRAFT_36827</name>
</gene>
<organism evidence="1 2">
    <name type="scientific">Aspergillus taichungensis</name>
    <dbReference type="NCBI Taxonomy" id="482145"/>
    <lineage>
        <taxon>Eukaryota</taxon>
        <taxon>Fungi</taxon>
        <taxon>Dikarya</taxon>
        <taxon>Ascomycota</taxon>
        <taxon>Pezizomycotina</taxon>
        <taxon>Eurotiomycetes</taxon>
        <taxon>Eurotiomycetidae</taxon>
        <taxon>Eurotiales</taxon>
        <taxon>Aspergillaceae</taxon>
        <taxon>Aspergillus</taxon>
        <taxon>Aspergillus subgen. Circumdati</taxon>
    </lineage>
</organism>
<dbReference type="EMBL" id="KZ559645">
    <property type="protein sequence ID" value="PLN75535.1"/>
    <property type="molecule type" value="Genomic_DNA"/>
</dbReference>
<protein>
    <submittedName>
        <fullName evidence="1">Uncharacterized protein</fullName>
    </submittedName>
</protein>